<name>A0A0E9QXG4_ANGAN</name>
<evidence type="ECO:0000313" key="1">
    <source>
        <dbReference type="EMBL" id="JAH21172.1"/>
    </source>
</evidence>
<reference evidence="1" key="2">
    <citation type="journal article" date="2015" name="Fish Shellfish Immunol.">
        <title>Early steps in the European eel (Anguilla anguilla)-Vibrio vulnificus interaction in the gills: Role of the RtxA13 toxin.</title>
        <authorList>
            <person name="Callol A."/>
            <person name="Pajuelo D."/>
            <person name="Ebbesson L."/>
            <person name="Teles M."/>
            <person name="MacKenzie S."/>
            <person name="Amaro C."/>
        </authorList>
    </citation>
    <scope>NUCLEOTIDE SEQUENCE</scope>
</reference>
<reference evidence="1" key="1">
    <citation type="submission" date="2014-11" db="EMBL/GenBank/DDBJ databases">
        <authorList>
            <person name="Amaro Gonzalez C."/>
        </authorList>
    </citation>
    <scope>NUCLEOTIDE SEQUENCE</scope>
</reference>
<accession>A0A0E9QXG4</accession>
<proteinExistence type="predicted"/>
<dbReference type="AlphaFoldDB" id="A0A0E9QXG4"/>
<organism evidence="1">
    <name type="scientific">Anguilla anguilla</name>
    <name type="common">European freshwater eel</name>
    <name type="synonym">Muraena anguilla</name>
    <dbReference type="NCBI Taxonomy" id="7936"/>
    <lineage>
        <taxon>Eukaryota</taxon>
        <taxon>Metazoa</taxon>
        <taxon>Chordata</taxon>
        <taxon>Craniata</taxon>
        <taxon>Vertebrata</taxon>
        <taxon>Euteleostomi</taxon>
        <taxon>Actinopterygii</taxon>
        <taxon>Neopterygii</taxon>
        <taxon>Teleostei</taxon>
        <taxon>Anguilliformes</taxon>
        <taxon>Anguillidae</taxon>
        <taxon>Anguilla</taxon>
    </lineage>
</organism>
<protein>
    <submittedName>
        <fullName evidence="1">Uncharacterized protein</fullName>
    </submittedName>
</protein>
<dbReference type="EMBL" id="GBXM01087405">
    <property type="protein sequence ID" value="JAH21172.1"/>
    <property type="molecule type" value="Transcribed_RNA"/>
</dbReference>
<sequence>MRLLYTMLQNKLPPWE</sequence>